<evidence type="ECO:0000313" key="1">
    <source>
        <dbReference type="EMBL" id="CEO53324.1"/>
    </source>
</evidence>
<proteinExistence type="predicted"/>
<sequence length="321" mass="35926">MRPWCIFGDLTEKSKTFCFTNHPHSPKGIDAQDAQGGVAISPPRFDRGSIDISQVTCLEQRTAADCTAPLSTGMSEPLESPPSGFLTAPVEIRFRIYYEVLVKETPVNFGIERCHLDAPLVRKPQGLSSALLRVNKTIHQEATRILYAENLFQFPDAYCFRQPEGDCFSFYSAVPYVAPFLQQIGLNARFLRHISINFPKSFASRRPPVLQAAFIRVLELLKESCTDLRTVEIVSETPNGLLPLENIEQAGQMLQTLHAGGLKDIPSIEKVVLVHPDHPMQEQISASCEALRQHAPSIKWTVQRTKTPPMTRTSTSYLSYI</sequence>
<dbReference type="PANTHER" id="PTHR42085">
    <property type="entry name" value="F-BOX DOMAIN-CONTAINING PROTEIN"/>
    <property type="match status" value="1"/>
</dbReference>
<dbReference type="InterPro" id="IPR038883">
    <property type="entry name" value="AN11006-like"/>
</dbReference>
<dbReference type="AlphaFoldDB" id="A0A0B7K860"/>
<gene>
    <name evidence="1" type="ORF">BN869_000009382_1</name>
</gene>
<accession>A0A0B7K860</accession>
<protein>
    <submittedName>
        <fullName evidence="1">Uncharacterized protein</fullName>
    </submittedName>
</protein>
<name>A0A0B7K860_BIOOC</name>
<organism evidence="1">
    <name type="scientific">Bionectria ochroleuca</name>
    <name type="common">Gliocladium roseum</name>
    <dbReference type="NCBI Taxonomy" id="29856"/>
    <lineage>
        <taxon>Eukaryota</taxon>
        <taxon>Fungi</taxon>
        <taxon>Dikarya</taxon>
        <taxon>Ascomycota</taxon>
        <taxon>Pezizomycotina</taxon>
        <taxon>Sordariomycetes</taxon>
        <taxon>Hypocreomycetidae</taxon>
        <taxon>Hypocreales</taxon>
        <taxon>Bionectriaceae</taxon>
        <taxon>Clonostachys</taxon>
    </lineage>
</organism>
<dbReference type="EMBL" id="CDPU01000034">
    <property type="protein sequence ID" value="CEO53324.1"/>
    <property type="molecule type" value="Genomic_DNA"/>
</dbReference>
<dbReference type="PANTHER" id="PTHR42085:SF8">
    <property type="entry name" value="F-BOX DOMAIN-CONTAINING PROTEIN"/>
    <property type="match status" value="1"/>
</dbReference>
<reference evidence="1" key="1">
    <citation type="submission" date="2015-01" db="EMBL/GenBank/DDBJ databases">
        <authorList>
            <person name="Durling Mikael"/>
        </authorList>
    </citation>
    <scope>NUCLEOTIDE SEQUENCE</scope>
</reference>